<sequence length="122" mass="14355">MEETMENVRNYVDVRLLTCWNGRYDAKAMIAKSNFHSCNIFSENLVAIEMRKLEVKFGKPIYRYGPCILIQYVDNSENILVTFIELCVRAHLNHINLPQIIVSVNYDVSAWKIFSRRSVKFF</sequence>
<dbReference type="EMBL" id="ADTU01020619">
    <property type="status" value="NOT_ANNOTATED_CDS"/>
    <property type="molecule type" value="Genomic_DNA"/>
</dbReference>
<dbReference type="STRING" id="12957.A0A158NMN2"/>
<evidence type="ECO:0000313" key="2">
    <source>
        <dbReference type="Proteomes" id="UP000005205"/>
    </source>
</evidence>
<reference evidence="2" key="1">
    <citation type="journal article" date="2011" name="PLoS Genet.">
        <title>The genome sequence of the leaf-cutter ant Atta cephalotes reveals insights into its obligate symbiotic lifestyle.</title>
        <authorList>
            <person name="Suen G."/>
            <person name="Teiling C."/>
            <person name="Li L."/>
            <person name="Holt C."/>
            <person name="Abouheif E."/>
            <person name="Bornberg-Bauer E."/>
            <person name="Bouffard P."/>
            <person name="Caldera E.J."/>
            <person name="Cash E."/>
            <person name="Cavanaugh A."/>
            <person name="Denas O."/>
            <person name="Elhaik E."/>
            <person name="Fave M.J."/>
            <person name="Gadau J."/>
            <person name="Gibson J.D."/>
            <person name="Graur D."/>
            <person name="Grubbs K.J."/>
            <person name="Hagen D.E."/>
            <person name="Harkins T.T."/>
            <person name="Helmkampf M."/>
            <person name="Hu H."/>
            <person name="Johnson B.R."/>
            <person name="Kim J."/>
            <person name="Marsh S.E."/>
            <person name="Moeller J.A."/>
            <person name="Munoz-Torres M.C."/>
            <person name="Murphy M.C."/>
            <person name="Naughton M.C."/>
            <person name="Nigam S."/>
            <person name="Overson R."/>
            <person name="Rajakumar R."/>
            <person name="Reese J.T."/>
            <person name="Scott J.J."/>
            <person name="Smith C.R."/>
            <person name="Tao S."/>
            <person name="Tsutsui N.D."/>
            <person name="Viljakainen L."/>
            <person name="Wissler L."/>
            <person name="Yandell M.D."/>
            <person name="Zimmer F."/>
            <person name="Taylor J."/>
            <person name="Slater S.C."/>
            <person name="Clifton S.W."/>
            <person name="Warren W.C."/>
            <person name="Elsik C.G."/>
            <person name="Smith C.D."/>
            <person name="Weinstock G.M."/>
            <person name="Gerardo N.M."/>
            <person name="Currie C.R."/>
        </authorList>
    </citation>
    <scope>NUCLEOTIDE SEQUENCE [LARGE SCALE GENOMIC DNA]</scope>
</reference>
<dbReference type="InParanoid" id="A0A158NMN2"/>
<protein>
    <submittedName>
        <fullName evidence="1">Uncharacterized protein</fullName>
    </submittedName>
</protein>
<gene>
    <name evidence="1" type="primary">105621967</name>
</gene>
<dbReference type="KEGG" id="acep:105621967"/>
<accession>A0A158NMN2</accession>
<reference evidence="1" key="2">
    <citation type="submission" date="2016-04" db="UniProtKB">
        <authorList>
            <consortium name="EnsemblMetazoa"/>
        </authorList>
    </citation>
    <scope>IDENTIFICATION</scope>
</reference>
<name>A0A158NMN2_ATTCE</name>
<keyword evidence="2" id="KW-1185">Reference proteome</keyword>
<proteinExistence type="predicted"/>
<dbReference type="AlphaFoldDB" id="A0A158NMN2"/>
<evidence type="ECO:0000313" key="1">
    <source>
        <dbReference type="EnsemblMetazoa" id="XP_012058790.1"/>
    </source>
</evidence>
<dbReference type="Proteomes" id="UP000005205">
    <property type="component" value="Unassembled WGS sequence"/>
</dbReference>
<organism evidence="1 2">
    <name type="scientific">Atta cephalotes</name>
    <name type="common">Leafcutter ant</name>
    <dbReference type="NCBI Taxonomy" id="12957"/>
    <lineage>
        <taxon>Eukaryota</taxon>
        <taxon>Metazoa</taxon>
        <taxon>Ecdysozoa</taxon>
        <taxon>Arthropoda</taxon>
        <taxon>Hexapoda</taxon>
        <taxon>Insecta</taxon>
        <taxon>Pterygota</taxon>
        <taxon>Neoptera</taxon>
        <taxon>Endopterygota</taxon>
        <taxon>Hymenoptera</taxon>
        <taxon>Apocrita</taxon>
        <taxon>Aculeata</taxon>
        <taxon>Formicoidea</taxon>
        <taxon>Formicidae</taxon>
        <taxon>Myrmicinae</taxon>
        <taxon>Atta</taxon>
    </lineage>
</organism>
<dbReference type="OrthoDB" id="7541101at2759"/>
<dbReference type="EnsemblMetazoa" id="XM_012203400.1">
    <property type="protein sequence ID" value="XP_012058790.1"/>
    <property type="gene ID" value="LOC105621967"/>
</dbReference>